<name>A0AAD7MW38_9AGAR</name>
<protein>
    <submittedName>
        <fullName evidence="2">Uncharacterized protein</fullName>
    </submittedName>
</protein>
<feature type="region of interest" description="Disordered" evidence="1">
    <location>
        <begin position="222"/>
        <end position="294"/>
    </location>
</feature>
<gene>
    <name evidence="2" type="ORF">B0H16DRAFT_1767106</name>
</gene>
<evidence type="ECO:0000256" key="1">
    <source>
        <dbReference type="SAM" id="MobiDB-lite"/>
    </source>
</evidence>
<sequence>MLSWSRSILLTMPPNKSIALENIPAGCLLDDTLECFDINTAMQNAWPRHCSHYHVKCRLHFTCIYVPCNEHSDAPANIEIQAQNAPPVANYIVQALNDAGALVLTASRAANQTLNAIWINVSCSSSSVASFKHMHIVLTQHGYSLPFLSPLPSSSSLLLPTFQQQYIHAFPIALPSPPLPDGSQDKPMRMHTSFKESSRRQWLPPRCLTSVEIKCAPSVGVTVGLIPKPEPKPESDPEADSTVKHEGTTASPCTPLFDPNSSNEDKHRGHSQPRVWSITNRSRARMPLSSTQTARRILPTSTCSASHCHVLPPSPSPSSISPFM</sequence>
<proteinExistence type="predicted"/>
<dbReference type="EMBL" id="JARKIB010000131">
    <property type="protein sequence ID" value="KAJ7734620.1"/>
    <property type="molecule type" value="Genomic_DNA"/>
</dbReference>
<feature type="compositionally biased region" description="Basic and acidic residues" evidence="1">
    <location>
        <begin position="183"/>
        <end position="197"/>
    </location>
</feature>
<evidence type="ECO:0000313" key="2">
    <source>
        <dbReference type="EMBL" id="KAJ7734620.1"/>
    </source>
</evidence>
<accession>A0AAD7MW38</accession>
<dbReference type="Proteomes" id="UP001215598">
    <property type="component" value="Unassembled WGS sequence"/>
</dbReference>
<comment type="caution">
    <text evidence="2">The sequence shown here is derived from an EMBL/GenBank/DDBJ whole genome shotgun (WGS) entry which is preliminary data.</text>
</comment>
<feature type="compositionally biased region" description="Basic and acidic residues" evidence="1">
    <location>
        <begin position="229"/>
        <end position="247"/>
    </location>
</feature>
<feature type="region of interest" description="Disordered" evidence="1">
    <location>
        <begin position="177"/>
        <end position="197"/>
    </location>
</feature>
<reference evidence="2" key="1">
    <citation type="submission" date="2023-03" db="EMBL/GenBank/DDBJ databases">
        <title>Massive genome expansion in bonnet fungi (Mycena s.s.) driven by repeated elements and novel gene families across ecological guilds.</title>
        <authorList>
            <consortium name="Lawrence Berkeley National Laboratory"/>
            <person name="Harder C.B."/>
            <person name="Miyauchi S."/>
            <person name="Viragh M."/>
            <person name="Kuo A."/>
            <person name="Thoen E."/>
            <person name="Andreopoulos B."/>
            <person name="Lu D."/>
            <person name="Skrede I."/>
            <person name="Drula E."/>
            <person name="Henrissat B."/>
            <person name="Morin E."/>
            <person name="Kohler A."/>
            <person name="Barry K."/>
            <person name="LaButti K."/>
            <person name="Morin E."/>
            <person name="Salamov A."/>
            <person name="Lipzen A."/>
            <person name="Mereny Z."/>
            <person name="Hegedus B."/>
            <person name="Baldrian P."/>
            <person name="Stursova M."/>
            <person name="Weitz H."/>
            <person name="Taylor A."/>
            <person name="Grigoriev I.V."/>
            <person name="Nagy L.G."/>
            <person name="Martin F."/>
            <person name="Kauserud H."/>
        </authorList>
    </citation>
    <scope>NUCLEOTIDE SEQUENCE</scope>
    <source>
        <strain evidence="2">CBHHK182m</strain>
    </source>
</reference>
<organism evidence="2 3">
    <name type="scientific">Mycena metata</name>
    <dbReference type="NCBI Taxonomy" id="1033252"/>
    <lineage>
        <taxon>Eukaryota</taxon>
        <taxon>Fungi</taxon>
        <taxon>Dikarya</taxon>
        <taxon>Basidiomycota</taxon>
        <taxon>Agaricomycotina</taxon>
        <taxon>Agaricomycetes</taxon>
        <taxon>Agaricomycetidae</taxon>
        <taxon>Agaricales</taxon>
        <taxon>Marasmiineae</taxon>
        <taxon>Mycenaceae</taxon>
        <taxon>Mycena</taxon>
    </lineage>
</organism>
<evidence type="ECO:0000313" key="3">
    <source>
        <dbReference type="Proteomes" id="UP001215598"/>
    </source>
</evidence>
<keyword evidence="3" id="KW-1185">Reference proteome</keyword>
<dbReference type="AlphaFoldDB" id="A0AAD7MW38"/>